<dbReference type="FunFam" id="2.60.34.10:FF:000018">
    <property type="entry name" value="Heat shock 70 kDa protein 4L"/>
    <property type="match status" value="1"/>
</dbReference>
<dbReference type="EMBL" id="BQKI01000088">
    <property type="protein sequence ID" value="GJN35868.1"/>
    <property type="molecule type" value="Genomic_DNA"/>
</dbReference>
<evidence type="ECO:0000256" key="5">
    <source>
        <dbReference type="SAM" id="MobiDB-lite"/>
    </source>
</evidence>
<dbReference type="Gene3D" id="1.20.1270.10">
    <property type="match status" value="2"/>
</dbReference>
<evidence type="ECO:0000313" key="7">
    <source>
        <dbReference type="Proteomes" id="UP001054889"/>
    </source>
</evidence>
<dbReference type="FunFam" id="1.20.1270.10:FF:000002">
    <property type="entry name" value="Heat shock 70 kDa protein 4"/>
    <property type="match status" value="1"/>
</dbReference>
<dbReference type="SUPFAM" id="SSF53067">
    <property type="entry name" value="Actin-like ATPase domain"/>
    <property type="match status" value="2"/>
</dbReference>
<dbReference type="FunFam" id="3.90.640.10:FF:000004">
    <property type="entry name" value="Heat shock 70 kDa protein 4"/>
    <property type="match status" value="1"/>
</dbReference>
<feature type="region of interest" description="Disordered" evidence="5">
    <location>
        <begin position="645"/>
        <end position="715"/>
    </location>
</feature>
<dbReference type="PRINTS" id="PR00301">
    <property type="entry name" value="HEATSHOCK70"/>
</dbReference>
<dbReference type="InterPro" id="IPR013126">
    <property type="entry name" value="Hsp_70_fam"/>
</dbReference>
<dbReference type="FunFam" id="3.30.420.40:FF:000171">
    <property type="entry name" value="Heat shock 70 kDa protein 4"/>
    <property type="match status" value="1"/>
</dbReference>
<comment type="similarity">
    <text evidence="4">Belongs to the heat shock protein 70 (TC 1.A.33) family. HSP110/SSE subfamily.</text>
</comment>
<dbReference type="GO" id="GO:0140662">
    <property type="term" value="F:ATP-dependent protein folding chaperone"/>
    <property type="evidence" value="ECO:0007669"/>
    <property type="project" value="InterPro"/>
</dbReference>
<feature type="compositionally biased region" description="Basic and acidic residues" evidence="5">
    <location>
        <begin position="426"/>
        <end position="443"/>
    </location>
</feature>
<keyword evidence="7" id="KW-1185">Reference proteome</keyword>
<keyword evidence="2" id="KW-0067">ATP-binding</keyword>
<keyword evidence="1" id="KW-0547">Nucleotide-binding</keyword>
<reference evidence="6" key="1">
    <citation type="journal article" date="2018" name="DNA Res.">
        <title>Multiple hybrid de novo genome assembly of finger millet, an orphan allotetraploid crop.</title>
        <authorList>
            <person name="Hatakeyama M."/>
            <person name="Aluri S."/>
            <person name="Balachadran M.T."/>
            <person name="Sivarajan S.R."/>
            <person name="Patrignani A."/>
            <person name="Gruter S."/>
            <person name="Poveda L."/>
            <person name="Shimizu-Inatsugi R."/>
            <person name="Baeten J."/>
            <person name="Francoijs K.J."/>
            <person name="Nataraja K.N."/>
            <person name="Reddy Y.A.N."/>
            <person name="Phadnis S."/>
            <person name="Ravikumar R.L."/>
            <person name="Schlapbach R."/>
            <person name="Sreeman S.M."/>
            <person name="Shimizu K.K."/>
        </authorList>
    </citation>
    <scope>NUCLEOTIDE SEQUENCE</scope>
</reference>
<dbReference type="SUPFAM" id="SSF100920">
    <property type="entry name" value="Heat shock protein 70kD (HSP70), peptide-binding domain"/>
    <property type="match status" value="1"/>
</dbReference>
<feature type="compositionally biased region" description="Low complexity" evidence="5">
    <location>
        <begin position="412"/>
        <end position="423"/>
    </location>
</feature>
<dbReference type="Gene3D" id="2.60.34.10">
    <property type="entry name" value="Substrate Binding Domain Of DNAk, Chain A, domain 1"/>
    <property type="match status" value="1"/>
</dbReference>
<keyword evidence="3" id="KW-0143">Chaperone</keyword>
<proteinExistence type="inferred from homology"/>
<feature type="compositionally biased region" description="Pro residues" evidence="5">
    <location>
        <begin position="656"/>
        <end position="674"/>
    </location>
</feature>
<dbReference type="SUPFAM" id="SSF100934">
    <property type="entry name" value="Heat shock protein 70kD (HSP70), C-terminal subdomain"/>
    <property type="match status" value="2"/>
</dbReference>
<dbReference type="Pfam" id="PF00012">
    <property type="entry name" value="HSP70"/>
    <property type="match status" value="2"/>
</dbReference>
<name>A0AAV5FLU0_ELECO</name>
<comment type="caution">
    <text evidence="6">The sequence shown here is derived from an EMBL/GenBank/DDBJ whole genome shotgun (WGS) entry which is preliminary data.</text>
</comment>
<dbReference type="Gene3D" id="3.30.420.40">
    <property type="match status" value="3"/>
</dbReference>
<evidence type="ECO:0000256" key="3">
    <source>
        <dbReference type="ARBA" id="ARBA00023186"/>
    </source>
</evidence>
<organism evidence="6 7">
    <name type="scientific">Eleusine coracana subsp. coracana</name>
    <dbReference type="NCBI Taxonomy" id="191504"/>
    <lineage>
        <taxon>Eukaryota</taxon>
        <taxon>Viridiplantae</taxon>
        <taxon>Streptophyta</taxon>
        <taxon>Embryophyta</taxon>
        <taxon>Tracheophyta</taxon>
        <taxon>Spermatophyta</taxon>
        <taxon>Magnoliopsida</taxon>
        <taxon>Liliopsida</taxon>
        <taxon>Poales</taxon>
        <taxon>Poaceae</taxon>
        <taxon>PACMAD clade</taxon>
        <taxon>Chloridoideae</taxon>
        <taxon>Cynodonteae</taxon>
        <taxon>Eleusininae</taxon>
        <taxon>Eleusine</taxon>
    </lineage>
</organism>
<evidence type="ECO:0000256" key="4">
    <source>
        <dbReference type="ARBA" id="ARBA00061090"/>
    </source>
</evidence>
<gene>
    <name evidence="6" type="primary">gb24681</name>
    <name evidence="6" type="ORF">PR202_gb24681</name>
</gene>
<evidence type="ECO:0000256" key="1">
    <source>
        <dbReference type="ARBA" id="ARBA00022741"/>
    </source>
</evidence>
<feature type="region of interest" description="Disordered" evidence="5">
    <location>
        <begin position="396"/>
        <end position="446"/>
    </location>
</feature>
<dbReference type="Gene3D" id="3.90.640.10">
    <property type="entry name" value="Actin, Chain A, domain 4"/>
    <property type="match status" value="1"/>
</dbReference>
<dbReference type="PANTHER" id="PTHR45639">
    <property type="entry name" value="HSC70CB, ISOFORM G-RELATED"/>
    <property type="match status" value="1"/>
</dbReference>
<sequence>MNPKNSISQIKRLLGRKFSDPELQRDMTSFPFPFVDCCIGIPVYFTDLQRRAVLDAATIAGLRPLRLFHETTATALAYGIYKTDLPENDQLNVAFVDVGHASMQVSIVGYKKGQLKMLSHAYDRSLGGRDFDEALFKHFAAKFKEEYKIDVYQNARACLRLRVACEKLKKVLSANPEAPLNIECLMDEKDVRGFIKREEFEQISAPVIERVKGPLEKALTEAGLTAEDVHFVEVVGSGSRVPAIIKIITEFFGKEPRRTMNASECVARGCALQCAILSPTFKVREFQVNEGFPFSIALSWKPDSQNNTPHQTVVFPKGNPIPSVKALTFYRLNTFEVDVLYVDTVDAQLAQKISTYTIGPFQPSKGEKAKLKVKVRLNIHGIVTVDSAMMLEDEDVEVPVSSTTEDPKSTETTEGATAAENGAQDTEEKSVPMDTDAKVEPSKKKVKKTNVPVHELVYGALEAAELQKAVEKEYEMALQDRVMEDTKEKKNAVEAYVYDMRNKLYDKYSDFVMPEEKDGLIAKLQEVEDWLYEDGEDETKGVYIAKLEELKKIGDPIEARYKEWTERGSAIDQLVYCINSFREAALSNDQKFDHIEISEKQKVINECSEAENWLREKRQQQDALPKYANPVLHVSDIKKKAETLDRFCKPIMTKPKPAPKPQTPPPQAETPPQEPQTQEQPQNDAAAGGEPTSEDGAQEPAGEQMETDKPDNSES</sequence>
<dbReference type="InterPro" id="IPR029047">
    <property type="entry name" value="HSP70_peptide-bd_sf"/>
</dbReference>
<dbReference type="InterPro" id="IPR043129">
    <property type="entry name" value="ATPase_NBD"/>
</dbReference>
<evidence type="ECO:0000313" key="6">
    <source>
        <dbReference type="EMBL" id="GJN35868.1"/>
    </source>
</evidence>
<feature type="compositionally biased region" description="Basic and acidic residues" evidence="5">
    <location>
        <begin position="706"/>
        <end position="715"/>
    </location>
</feature>
<dbReference type="FunFam" id="1.20.1270.10:FF:000043">
    <property type="entry name" value="Heat shock 70 kDa protein 15-like"/>
    <property type="match status" value="1"/>
</dbReference>
<dbReference type="PANTHER" id="PTHR45639:SF4">
    <property type="entry name" value="HSC70CB, ISOFORM G"/>
    <property type="match status" value="1"/>
</dbReference>
<evidence type="ECO:0000256" key="2">
    <source>
        <dbReference type="ARBA" id="ARBA00022840"/>
    </source>
</evidence>
<accession>A0AAV5FLU0</accession>
<protein>
    <submittedName>
        <fullName evidence="6">Uncharacterized protein</fullName>
    </submittedName>
</protein>
<dbReference type="GO" id="GO:0005634">
    <property type="term" value="C:nucleus"/>
    <property type="evidence" value="ECO:0007669"/>
    <property type="project" value="TreeGrafter"/>
</dbReference>
<dbReference type="InterPro" id="IPR029048">
    <property type="entry name" value="HSP70_C_sf"/>
</dbReference>
<dbReference type="Proteomes" id="UP001054889">
    <property type="component" value="Unassembled WGS sequence"/>
</dbReference>
<dbReference type="GO" id="GO:0005829">
    <property type="term" value="C:cytosol"/>
    <property type="evidence" value="ECO:0007669"/>
    <property type="project" value="TreeGrafter"/>
</dbReference>
<dbReference type="GO" id="GO:0005524">
    <property type="term" value="F:ATP binding"/>
    <property type="evidence" value="ECO:0007669"/>
    <property type="project" value="UniProtKB-KW"/>
</dbReference>
<reference evidence="6" key="2">
    <citation type="submission" date="2021-12" db="EMBL/GenBank/DDBJ databases">
        <title>Resequencing data analysis of finger millet.</title>
        <authorList>
            <person name="Hatakeyama M."/>
            <person name="Aluri S."/>
            <person name="Balachadran M.T."/>
            <person name="Sivarajan S.R."/>
            <person name="Poveda L."/>
            <person name="Shimizu-Inatsugi R."/>
            <person name="Schlapbach R."/>
            <person name="Sreeman S.M."/>
            <person name="Shimizu K.K."/>
        </authorList>
    </citation>
    <scope>NUCLEOTIDE SEQUENCE</scope>
</reference>
<dbReference type="AlphaFoldDB" id="A0AAV5FLU0"/>